<evidence type="ECO:0000256" key="3">
    <source>
        <dbReference type="ARBA" id="ARBA00022553"/>
    </source>
</evidence>
<dbReference type="CDD" id="cd00082">
    <property type="entry name" value="HisKA"/>
    <property type="match status" value="1"/>
</dbReference>
<evidence type="ECO:0000256" key="4">
    <source>
        <dbReference type="ARBA" id="ARBA00022777"/>
    </source>
</evidence>
<dbReference type="PANTHER" id="PTHR43065:SF42">
    <property type="entry name" value="TWO-COMPONENT SENSOR PPRA"/>
    <property type="match status" value="1"/>
</dbReference>
<evidence type="ECO:0000313" key="10">
    <source>
        <dbReference type="Proteomes" id="UP000032946"/>
    </source>
</evidence>
<comment type="catalytic activity">
    <reaction evidence="1">
        <text>ATP + protein L-histidine = ADP + protein N-phospho-L-histidine.</text>
        <dbReference type="EC" id="2.7.13.3"/>
    </reaction>
</comment>
<dbReference type="Gene3D" id="3.40.50.2300">
    <property type="match status" value="1"/>
</dbReference>
<dbReference type="SMART" id="SM00387">
    <property type="entry name" value="HATPase_c"/>
    <property type="match status" value="1"/>
</dbReference>
<keyword evidence="3 6" id="KW-0597">Phosphoprotein</keyword>
<name>A0A9P1P0S6_9CYAN</name>
<dbReference type="PANTHER" id="PTHR43065">
    <property type="entry name" value="SENSOR HISTIDINE KINASE"/>
    <property type="match status" value="1"/>
</dbReference>
<evidence type="ECO:0000256" key="6">
    <source>
        <dbReference type="PROSITE-ProRule" id="PRU00169"/>
    </source>
</evidence>
<dbReference type="InterPro" id="IPR003594">
    <property type="entry name" value="HATPase_dom"/>
</dbReference>
<reference evidence="9 10" key="1">
    <citation type="submission" date="2014-02" db="EMBL/GenBank/DDBJ databases">
        <authorList>
            <person name="Genoscope - CEA"/>
        </authorList>
    </citation>
    <scope>NUCLEOTIDE SEQUENCE [LARGE SCALE GENOMIC DNA]</scope>
    <source>
        <strain evidence="9 10">PCC 8005</strain>
    </source>
</reference>
<dbReference type="SMART" id="SM00448">
    <property type="entry name" value="REC"/>
    <property type="match status" value="1"/>
</dbReference>
<dbReference type="Gene3D" id="3.30.565.10">
    <property type="entry name" value="Histidine kinase-like ATPase, C-terminal domain"/>
    <property type="match status" value="1"/>
</dbReference>
<dbReference type="Proteomes" id="UP000032946">
    <property type="component" value="Chromosome"/>
</dbReference>
<dbReference type="InterPro" id="IPR036097">
    <property type="entry name" value="HisK_dim/P_sf"/>
</dbReference>
<dbReference type="CDD" id="cd17574">
    <property type="entry name" value="REC_OmpR"/>
    <property type="match status" value="1"/>
</dbReference>
<dbReference type="SUPFAM" id="SSF47384">
    <property type="entry name" value="Homodimeric domain of signal transducing histidine kinase"/>
    <property type="match status" value="1"/>
</dbReference>
<evidence type="ECO:0000256" key="1">
    <source>
        <dbReference type="ARBA" id="ARBA00000085"/>
    </source>
</evidence>
<keyword evidence="4" id="KW-0418">Kinase</keyword>
<dbReference type="SUPFAM" id="SSF55874">
    <property type="entry name" value="ATPase domain of HSP90 chaperone/DNA topoisomerase II/histidine kinase"/>
    <property type="match status" value="1"/>
</dbReference>
<evidence type="ECO:0000259" key="7">
    <source>
        <dbReference type="PROSITE" id="PS50109"/>
    </source>
</evidence>
<organism evidence="9 10">
    <name type="scientific">Limnospira indica PCC 8005</name>
    <dbReference type="NCBI Taxonomy" id="376219"/>
    <lineage>
        <taxon>Bacteria</taxon>
        <taxon>Bacillati</taxon>
        <taxon>Cyanobacteriota</taxon>
        <taxon>Cyanophyceae</taxon>
        <taxon>Oscillatoriophycideae</taxon>
        <taxon>Oscillatoriales</taxon>
        <taxon>Sirenicapillariaceae</taxon>
        <taxon>Limnospira</taxon>
    </lineage>
</organism>
<dbReference type="InterPro" id="IPR005467">
    <property type="entry name" value="His_kinase_dom"/>
</dbReference>
<dbReference type="PROSITE" id="PS50110">
    <property type="entry name" value="RESPONSE_REGULATORY"/>
    <property type="match status" value="1"/>
</dbReference>
<evidence type="ECO:0000313" key="9">
    <source>
        <dbReference type="EMBL" id="CDM95135.1"/>
    </source>
</evidence>
<dbReference type="InterPro" id="IPR036890">
    <property type="entry name" value="HATPase_C_sf"/>
</dbReference>
<sequence length="416" mass="46707">MATILIVDDDIATQMILQNTLEEQGYQVAIAEDGKTALELAESLSPELIICDWMLPELNGLEVCQKLRSHPTLAPTFFIILTAQEQLEDSSSMADLTAQYRVDEWMSKPIEIDGLLARVRCGLKISAQNKHLKQAYQQLLYSEKMLNLGQMVSGIAHEINNPVSFVTGNINHATGYAQDLMELVELYGETYPEPAADIEERIEDIDLEFLLEDFPKLLESIKLGTDRIRHLVESLRNFYKQDDGELKTVDIHQGLADILLILQGRIKGKKGRGIQMVQNYGKLPQVQCYPGQLNQVFMNLLNNAIDSLDTNREEDNEFQPQIQITTEAETSDKSGEGWVTIRIYDNGDGIPESVCDRIFEPLFTTKPPQIGTGMGLSLSHKIITESHRGTIEVKSDPETGTEFIIKIPQQQTPTSD</sequence>
<feature type="domain" description="Response regulatory" evidence="8">
    <location>
        <begin position="3"/>
        <end position="123"/>
    </location>
</feature>
<dbReference type="SUPFAM" id="SSF52172">
    <property type="entry name" value="CheY-like"/>
    <property type="match status" value="1"/>
</dbReference>
<dbReference type="AlphaFoldDB" id="A0A9P1P0S6"/>
<dbReference type="InterPro" id="IPR004358">
    <property type="entry name" value="Sig_transdc_His_kin-like_C"/>
</dbReference>
<dbReference type="GO" id="GO:0000155">
    <property type="term" value="F:phosphorelay sensor kinase activity"/>
    <property type="evidence" value="ECO:0007669"/>
    <property type="project" value="InterPro"/>
</dbReference>
<proteinExistence type="predicted"/>
<dbReference type="Pfam" id="PF02518">
    <property type="entry name" value="HATPase_c"/>
    <property type="match status" value="1"/>
</dbReference>
<keyword evidence="4" id="KW-0808">Transferase</keyword>
<feature type="domain" description="Histidine kinase" evidence="7">
    <location>
        <begin position="154"/>
        <end position="411"/>
    </location>
</feature>
<evidence type="ECO:0000259" key="8">
    <source>
        <dbReference type="PROSITE" id="PS50110"/>
    </source>
</evidence>
<dbReference type="PRINTS" id="PR00344">
    <property type="entry name" value="BCTRLSENSOR"/>
</dbReference>
<keyword evidence="5" id="KW-0902">Two-component regulatory system</keyword>
<gene>
    <name evidence="9" type="ORF">ARTHRO_30401</name>
</gene>
<accession>A0A9P1P0S6</accession>
<evidence type="ECO:0000256" key="5">
    <source>
        <dbReference type="ARBA" id="ARBA00023012"/>
    </source>
</evidence>
<keyword evidence="10" id="KW-1185">Reference proteome</keyword>
<dbReference type="PROSITE" id="PS50109">
    <property type="entry name" value="HIS_KIN"/>
    <property type="match status" value="1"/>
</dbReference>
<dbReference type="InterPro" id="IPR003661">
    <property type="entry name" value="HisK_dim/P_dom"/>
</dbReference>
<protein>
    <recommendedName>
        <fullName evidence="2">histidine kinase</fullName>
        <ecNumber evidence="2">2.7.13.3</ecNumber>
    </recommendedName>
</protein>
<dbReference type="RefSeq" id="WP_008050754.1">
    <property type="nucleotide sequence ID" value="NZ_FO818640.1"/>
</dbReference>
<evidence type="ECO:0000256" key="2">
    <source>
        <dbReference type="ARBA" id="ARBA00012438"/>
    </source>
</evidence>
<dbReference type="EC" id="2.7.13.3" evidence="2"/>
<dbReference type="EMBL" id="FO818640">
    <property type="protein sequence ID" value="CDM95135.1"/>
    <property type="molecule type" value="Genomic_DNA"/>
</dbReference>
<dbReference type="InterPro" id="IPR001789">
    <property type="entry name" value="Sig_transdc_resp-reg_receiver"/>
</dbReference>
<dbReference type="Pfam" id="PF00072">
    <property type="entry name" value="Response_reg"/>
    <property type="match status" value="1"/>
</dbReference>
<feature type="modified residue" description="4-aspartylphosphate" evidence="6">
    <location>
        <position position="52"/>
    </location>
</feature>
<dbReference type="InterPro" id="IPR011006">
    <property type="entry name" value="CheY-like_superfamily"/>
</dbReference>
<dbReference type="Gene3D" id="1.10.287.130">
    <property type="match status" value="1"/>
</dbReference>